<dbReference type="EMBL" id="BPLR01016806">
    <property type="protein sequence ID" value="GIY86487.1"/>
    <property type="molecule type" value="Genomic_DNA"/>
</dbReference>
<evidence type="ECO:0000313" key="1">
    <source>
        <dbReference type="EMBL" id="GIY86487.1"/>
    </source>
</evidence>
<proteinExistence type="predicted"/>
<organism evidence="1 2">
    <name type="scientific">Caerostris extrusa</name>
    <name type="common">Bark spider</name>
    <name type="synonym">Caerostris bankana</name>
    <dbReference type="NCBI Taxonomy" id="172846"/>
    <lineage>
        <taxon>Eukaryota</taxon>
        <taxon>Metazoa</taxon>
        <taxon>Ecdysozoa</taxon>
        <taxon>Arthropoda</taxon>
        <taxon>Chelicerata</taxon>
        <taxon>Arachnida</taxon>
        <taxon>Araneae</taxon>
        <taxon>Araneomorphae</taxon>
        <taxon>Entelegynae</taxon>
        <taxon>Araneoidea</taxon>
        <taxon>Araneidae</taxon>
        <taxon>Caerostris</taxon>
    </lineage>
</organism>
<accession>A0AAV4WUR4</accession>
<dbReference type="Proteomes" id="UP001054945">
    <property type="component" value="Unassembled WGS sequence"/>
</dbReference>
<gene>
    <name evidence="1" type="ORF">CEXT_760921</name>
</gene>
<protein>
    <submittedName>
        <fullName evidence="1">Uncharacterized protein</fullName>
    </submittedName>
</protein>
<dbReference type="AlphaFoldDB" id="A0AAV4WUR4"/>
<evidence type="ECO:0000313" key="2">
    <source>
        <dbReference type="Proteomes" id="UP001054945"/>
    </source>
</evidence>
<name>A0AAV4WUR4_CAEEX</name>
<comment type="caution">
    <text evidence="1">The sequence shown here is derived from an EMBL/GenBank/DDBJ whole genome shotgun (WGS) entry which is preliminary data.</text>
</comment>
<sequence>MCVALTPHSDGDVVGERRQVVALGLALEDGLVIGTGHCEGEDAASRDSTEFRTQRLLQVFAHVPPVPLPRDAGQGLLALEVHVRVTCNDCFLRPSTKVYIVWDTTKDYNFKPLQN</sequence>
<keyword evidence="2" id="KW-1185">Reference proteome</keyword>
<reference evidence="1 2" key="1">
    <citation type="submission" date="2021-06" db="EMBL/GenBank/DDBJ databases">
        <title>Caerostris extrusa draft genome.</title>
        <authorList>
            <person name="Kono N."/>
            <person name="Arakawa K."/>
        </authorList>
    </citation>
    <scope>NUCLEOTIDE SEQUENCE [LARGE SCALE GENOMIC DNA]</scope>
</reference>